<dbReference type="EMBL" id="JBHUMO010000027">
    <property type="protein sequence ID" value="MFD2728620.1"/>
    <property type="molecule type" value="Genomic_DNA"/>
</dbReference>
<accession>A0ABW5TH72</accession>
<sequence length="131" mass="15005">MKKIVLLLLTLLLIGWIAYKSPLYSYYTDTYRGYTAYAIVPKDVPQRTKTTDMSGKIIPDSYTYQYQFNFVLEDGTFQTMHYELSGESVTPIEPKSYIVAKISKKRVIEGPNKINQKDIPNDVLALLAPKN</sequence>
<proteinExistence type="predicted"/>
<dbReference type="InterPro" id="IPR006542">
    <property type="entry name" value="DUF1093"/>
</dbReference>
<keyword evidence="2" id="KW-1185">Reference proteome</keyword>
<protein>
    <submittedName>
        <fullName evidence="1">DUF1093 domain-containing protein</fullName>
    </submittedName>
</protein>
<dbReference type="Gene3D" id="2.40.50.480">
    <property type="match status" value="1"/>
</dbReference>
<evidence type="ECO:0000313" key="1">
    <source>
        <dbReference type="EMBL" id="MFD2728620.1"/>
    </source>
</evidence>
<gene>
    <name evidence="1" type="ORF">ACFSR0_04150</name>
</gene>
<comment type="caution">
    <text evidence="1">The sequence shown here is derived from an EMBL/GenBank/DDBJ whole genome shotgun (WGS) entry which is preliminary data.</text>
</comment>
<dbReference type="RefSeq" id="WP_379980199.1">
    <property type="nucleotide sequence ID" value="NZ_JBHUMO010000027.1"/>
</dbReference>
<dbReference type="Proteomes" id="UP001597427">
    <property type="component" value="Unassembled WGS sequence"/>
</dbReference>
<dbReference type="Pfam" id="PF06486">
    <property type="entry name" value="DUF1093"/>
    <property type="match status" value="1"/>
</dbReference>
<organism evidence="1 2">
    <name type="scientific">Enterococcus camelliae</name>
    <dbReference type="NCBI Taxonomy" id="453959"/>
    <lineage>
        <taxon>Bacteria</taxon>
        <taxon>Bacillati</taxon>
        <taxon>Bacillota</taxon>
        <taxon>Bacilli</taxon>
        <taxon>Lactobacillales</taxon>
        <taxon>Enterococcaceae</taxon>
        <taxon>Enterococcus</taxon>
    </lineage>
</organism>
<dbReference type="SUPFAM" id="SSF159121">
    <property type="entry name" value="BC4932-like"/>
    <property type="match status" value="1"/>
</dbReference>
<reference evidence="2" key="1">
    <citation type="journal article" date="2019" name="Int. J. Syst. Evol. Microbiol.">
        <title>The Global Catalogue of Microorganisms (GCM) 10K type strain sequencing project: providing services to taxonomists for standard genome sequencing and annotation.</title>
        <authorList>
            <consortium name="The Broad Institute Genomics Platform"/>
            <consortium name="The Broad Institute Genome Sequencing Center for Infectious Disease"/>
            <person name="Wu L."/>
            <person name="Ma J."/>
        </authorList>
    </citation>
    <scope>NUCLEOTIDE SEQUENCE [LARGE SCALE GENOMIC DNA]</scope>
    <source>
        <strain evidence="2">TISTR 932</strain>
    </source>
</reference>
<dbReference type="InterPro" id="IPR036166">
    <property type="entry name" value="YxeA-like_sf"/>
</dbReference>
<name>A0ABW5TH72_9ENTE</name>
<evidence type="ECO:0000313" key="2">
    <source>
        <dbReference type="Proteomes" id="UP001597427"/>
    </source>
</evidence>